<reference evidence="7 8" key="1">
    <citation type="submission" date="2016-11" db="EMBL/GenBank/DDBJ databases">
        <authorList>
            <person name="Jaros S."/>
            <person name="Januszkiewicz K."/>
            <person name="Wedrychowicz H."/>
        </authorList>
    </citation>
    <scope>NUCLEOTIDE SEQUENCE [LARGE SCALE GENOMIC DNA]</scope>
    <source>
        <strain evidence="7 8">DSM 27063</strain>
    </source>
</reference>
<dbReference type="Pfam" id="PF01476">
    <property type="entry name" value="LysM"/>
    <property type="match status" value="2"/>
</dbReference>
<dbReference type="InterPro" id="IPR051056">
    <property type="entry name" value="Glycosyl_Hydrolase_73"/>
</dbReference>
<evidence type="ECO:0000313" key="8">
    <source>
        <dbReference type="Proteomes" id="UP000184050"/>
    </source>
</evidence>
<feature type="domain" description="LysM" evidence="6">
    <location>
        <begin position="262"/>
        <end position="306"/>
    </location>
</feature>
<dbReference type="InterPro" id="IPR002901">
    <property type="entry name" value="MGlyc_endo_b_GlcNAc-like_dom"/>
</dbReference>
<dbReference type="PANTHER" id="PTHR33308:SF9">
    <property type="entry name" value="PEPTIDOGLYCAN HYDROLASE FLGJ"/>
    <property type="match status" value="1"/>
</dbReference>
<dbReference type="Gene3D" id="3.10.350.10">
    <property type="entry name" value="LysM domain"/>
    <property type="match status" value="1"/>
</dbReference>
<name>A0A1M6DGX1_9BACT</name>
<proteinExistence type="predicted"/>
<keyword evidence="3 7" id="KW-0378">Hydrolase</keyword>
<keyword evidence="2" id="KW-0081">Bacteriolytic enzyme</keyword>
<dbReference type="GO" id="GO:0031640">
    <property type="term" value="P:killing of cells of another organism"/>
    <property type="evidence" value="ECO:0007669"/>
    <property type="project" value="UniProtKB-KW"/>
</dbReference>
<evidence type="ECO:0000259" key="6">
    <source>
        <dbReference type="PROSITE" id="PS51782"/>
    </source>
</evidence>
<dbReference type="GO" id="GO:0042742">
    <property type="term" value="P:defense response to bacterium"/>
    <property type="evidence" value="ECO:0007669"/>
    <property type="project" value="UniProtKB-KW"/>
</dbReference>
<dbReference type="InterPro" id="IPR018392">
    <property type="entry name" value="LysM"/>
</dbReference>
<evidence type="ECO:0000256" key="3">
    <source>
        <dbReference type="ARBA" id="ARBA00022801"/>
    </source>
</evidence>
<dbReference type="GO" id="GO:0004040">
    <property type="term" value="F:amidase activity"/>
    <property type="evidence" value="ECO:0007669"/>
    <property type="project" value="InterPro"/>
</dbReference>
<dbReference type="InterPro" id="IPR036779">
    <property type="entry name" value="LysM_dom_sf"/>
</dbReference>
<organism evidence="7 8">
    <name type="scientific">Tangfeifania diversioriginum</name>
    <dbReference type="NCBI Taxonomy" id="1168035"/>
    <lineage>
        <taxon>Bacteria</taxon>
        <taxon>Pseudomonadati</taxon>
        <taxon>Bacteroidota</taxon>
        <taxon>Bacteroidia</taxon>
        <taxon>Marinilabiliales</taxon>
        <taxon>Prolixibacteraceae</taxon>
        <taxon>Tangfeifania</taxon>
    </lineage>
</organism>
<evidence type="ECO:0000256" key="1">
    <source>
        <dbReference type="ARBA" id="ARBA00022529"/>
    </source>
</evidence>
<dbReference type="PROSITE" id="PS51782">
    <property type="entry name" value="LYSM"/>
    <property type="match status" value="1"/>
</dbReference>
<sequence>MKYILLIIFIFFTGLIARPQSTRQQYITKYQLLAIEEMGRSGIPASIKMAQAVLESGNGNSELSRKSNNHFGIKCKRNWKGGKVYYDDDAKNECFRKYKSVEDSYIDHSNFLMSNPRYAFLFQLAPDDYVGWAKGLKQAGYATARDYDKRLIKIIEDNKLYRLDYKESFSPLLAYNENRPLNEGMNSGVTINPFQAHEIVEINGLEAVIAKKGDTYEIIAQELDMKPWQLYKFNDSAEGYRPQPREVVYIERKDRRTSKDQLTHTVSAGETMHFISQRYGIRLKPLYRRNRMDFGDQPSTGEIINLRKRKRN</sequence>
<dbReference type="PANTHER" id="PTHR33308">
    <property type="entry name" value="PEPTIDOGLYCAN HYDROLASE FLGJ"/>
    <property type="match status" value="1"/>
</dbReference>
<accession>A0A1M6DGX1</accession>
<dbReference type="STRING" id="1168035.SAMN05444280_10546"/>
<dbReference type="Gene3D" id="1.10.530.10">
    <property type="match status" value="1"/>
</dbReference>
<dbReference type="OrthoDB" id="977752at2"/>
<protein>
    <recommendedName>
        <fullName evidence="4">Peptidoglycan hydrolase</fullName>
    </recommendedName>
</protein>
<dbReference type="Proteomes" id="UP000184050">
    <property type="component" value="Unassembled WGS sequence"/>
</dbReference>
<evidence type="ECO:0000256" key="5">
    <source>
        <dbReference type="SAM" id="MobiDB-lite"/>
    </source>
</evidence>
<dbReference type="SUPFAM" id="SSF54106">
    <property type="entry name" value="LysM domain"/>
    <property type="match status" value="1"/>
</dbReference>
<evidence type="ECO:0000256" key="2">
    <source>
        <dbReference type="ARBA" id="ARBA00022638"/>
    </source>
</evidence>
<dbReference type="AlphaFoldDB" id="A0A1M6DGX1"/>
<dbReference type="Pfam" id="PF01832">
    <property type="entry name" value="Glucosaminidase"/>
    <property type="match status" value="1"/>
</dbReference>
<keyword evidence="1" id="KW-0929">Antimicrobial</keyword>
<keyword evidence="8" id="KW-1185">Reference proteome</keyword>
<feature type="region of interest" description="Disordered" evidence="5">
    <location>
        <begin position="292"/>
        <end position="312"/>
    </location>
</feature>
<dbReference type="EMBL" id="FQZE01000005">
    <property type="protein sequence ID" value="SHI72353.1"/>
    <property type="molecule type" value="Genomic_DNA"/>
</dbReference>
<evidence type="ECO:0000313" key="7">
    <source>
        <dbReference type="EMBL" id="SHI72353.1"/>
    </source>
</evidence>
<evidence type="ECO:0000256" key="4">
    <source>
        <dbReference type="ARBA" id="ARBA00032108"/>
    </source>
</evidence>
<dbReference type="RefSeq" id="WP_073166224.1">
    <property type="nucleotide sequence ID" value="NZ_FQZE01000005.1"/>
</dbReference>
<gene>
    <name evidence="7" type="ORF">SAMN05444280_10546</name>
</gene>
<dbReference type="SMART" id="SM00047">
    <property type="entry name" value="LYZ2"/>
    <property type="match status" value="1"/>
</dbReference>
<dbReference type="CDD" id="cd00118">
    <property type="entry name" value="LysM"/>
    <property type="match status" value="2"/>
</dbReference>